<dbReference type="PANTHER" id="PTHR23287:SF16">
    <property type="entry name" value="TECTONIN BETA-PROPELLER REPEAT-CONTAINING PROTEIN 2"/>
    <property type="match status" value="1"/>
</dbReference>
<feature type="compositionally biased region" description="Basic and acidic residues" evidence="1">
    <location>
        <begin position="609"/>
        <end position="635"/>
    </location>
</feature>
<dbReference type="PANTHER" id="PTHR23287">
    <property type="entry name" value="RUBY-EYE2-LIKE PROTEIN"/>
    <property type="match status" value="1"/>
</dbReference>
<proteinExistence type="predicted"/>
<sequence length="1496" mass="161611">MSSRSVYQETQSLEPLLRCLPKRPGLSGLFRSSLPPVEATALAASTYCLLVGTSVGSVHLLDRSSRACHRQLAAPPAVASIVGSSAGIAPCTAASLGHSLETLAVLGFQDARVVIYVEPPPPPAGSSFTASSATPVQRGSVQQVPLSPSFRRQAFQLACGHRSRITSIAVSLNCQKVFVGDRGGTVSRTLVNVPDGSCESSVFLEEMSPVVKLEYCQRRLLVATEAQAAVYSDDGSCVWIVGGKRWETPSPLGACFLPDPSLPSRTTLLCAQPDWHLWLADLQGQVSASLALPQPSAAALRARPIPLLTPSRPLTEPDSKTNSSIRVVRIPSTRTVAMWNRAALHLLDLDSGELVGSTDLLAPLLDVVATEDGELMVLRAGSLYPQVVRLSTDQWSPAGRTQQRPTSMIEDESLAELPRLDERFNLQSLLDRLPLGERAVSQLLQSSADSASVAAAANIEFGEEAQEEEKPGDVEEPFDDFNDLADDNDELVVRRIVPKLSRHGPPPAPVASPTPEPLAPSTSSASSAAERRVRQLLEPLTDSLESLQARVNQQVSQRQQQHQLQQQAARSRLLAGLQAADGGDDDDLVDEVVHGDFNDACLRFGSLDSKGDGVADPNDQKEEDPTKDPKNHQEDPVADPQNRQEDPIADPQNRQEDPKNRLEDPKNGLEDPIADPQNRQEDPKNRLEDPKNGLEDPIADPQNRQEDPKNGQEDPKNGQEDPKNRQEDPKNRQEDPQNRQEDPQNRQDDPQNRQEDPQNRQEDPKNRQEDPQNRQEDPQNRQDDPQNRQEDPKNRQENPEEPLSPSVALARLQWAVDDQLAASSVLHQSTAINPIQQLPSGPAKLQLLKDQQTNRWWPHHCPEPLTSLCASAAPSLESGTVLFATKSGSAYSARVLSNQGDARLRWQVESSLASVVSGDQLLQLQPAPPDLVLRLTASGRKLSAGRISGVGYRVSEWKTVREGVRCLGAGSARYLCGLDAGGGVFLVPLADVGQQLPGASVECPFRPASISIGQGHLVCMASQQQQHHHRHHQSAAPTELWAAPLSAPDRWWPIGRCSGGLLAALVTEFNLWTLTASGESDGCCLRCWRGGSWLESEDLPALELWIAELDKPAHNKRSDLPWRVLTSALAGVGAVSDASAGAAASPFIVSVPNFGLWLYWPDRDLLLTCSGPLLGTAWAQLKPQGLSQLLLSNWAHAAVTCIGGQAYVWAVGPSSCEVFCLWPEGFRSETLPVAGSLGSRVVQLCCGQGSVWALCSDGQLYLCQGINDSEPFGLRWKRIKWPNKKGYKSISSGFISIACSAGKLFGLGSGGGLWLAGPEFRVVSSVASCADAGTEVASAPTGLAGIAGCPWTPGGAIWAWDSRGRVLARTVKDRWVSVPGPDMRQLSMSDGCVYAVCRRLGRVYARSDDPLAAGGEWKLIGCHGRRIVEVAAASGGHVICVDSEGRLVRMTEQVVIKEAHAQSPQSSSQLPGTAGAQRTISRMRSSGSECTDWELV</sequence>
<dbReference type="EMBL" id="NIVC01000217">
    <property type="protein sequence ID" value="PAA87797.1"/>
    <property type="molecule type" value="Genomic_DNA"/>
</dbReference>
<gene>
    <name evidence="2" type="ORF">BOX15_Mlig029669g3</name>
</gene>
<feature type="region of interest" description="Disordered" evidence="1">
    <location>
        <begin position="499"/>
        <end position="531"/>
    </location>
</feature>
<feature type="compositionally biased region" description="Pro residues" evidence="1">
    <location>
        <begin position="504"/>
        <end position="518"/>
    </location>
</feature>
<feature type="compositionally biased region" description="Low complexity" evidence="1">
    <location>
        <begin position="519"/>
        <end position="528"/>
    </location>
</feature>
<dbReference type="Pfam" id="PF06462">
    <property type="entry name" value="Hyd_WA"/>
    <property type="match status" value="1"/>
</dbReference>
<dbReference type="InterPro" id="IPR006624">
    <property type="entry name" value="Beta-propeller_rpt_TECPR"/>
</dbReference>
<dbReference type="OrthoDB" id="9930272at2759"/>
<evidence type="ECO:0000313" key="2">
    <source>
        <dbReference type="EMBL" id="PAA87797.1"/>
    </source>
</evidence>
<keyword evidence="3" id="KW-1185">Reference proteome</keyword>
<accession>A0A267GR12</accession>
<feature type="region of interest" description="Disordered" evidence="1">
    <location>
        <begin position="463"/>
        <end position="487"/>
    </location>
</feature>
<feature type="compositionally biased region" description="Acidic residues" evidence="1">
    <location>
        <begin position="474"/>
        <end position="487"/>
    </location>
</feature>
<organism evidence="2 3">
    <name type="scientific">Macrostomum lignano</name>
    <dbReference type="NCBI Taxonomy" id="282301"/>
    <lineage>
        <taxon>Eukaryota</taxon>
        <taxon>Metazoa</taxon>
        <taxon>Spiralia</taxon>
        <taxon>Lophotrochozoa</taxon>
        <taxon>Platyhelminthes</taxon>
        <taxon>Rhabditophora</taxon>
        <taxon>Macrostomorpha</taxon>
        <taxon>Macrostomida</taxon>
        <taxon>Macrostomidae</taxon>
        <taxon>Macrostomum</taxon>
    </lineage>
</organism>
<evidence type="ECO:0000313" key="3">
    <source>
        <dbReference type="Proteomes" id="UP000215902"/>
    </source>
</evidence>
<dbReference type="SUPFAM" id="SSF50998">
    <property type="entry name" value="Quinoprotein alcohol dehydrogenase-like"/>
    <property type="match status" value="1"/>
</dbReference>
<evidence type="ECO:0000256" key="1">
    <source>
        <dbReference type="SAM" id="MobiDB-lite"/>
    </source>
</evidence>
<dbReference type="SMART" id="SM00706">
    <property type="entry name" value="TECPR"/>
    <property type="match status" value="4"/>
</dbReference>
<protein>
    <recommendedName>
        <fullName evidence="4">Tectonin beta-propeller repeat-containing protein 2</fullName>
    </recommendedName>
</protein>
<feature type="compositionally biased region" description="Basic and acidic residues" evidence="1">
    <location>
        <begin position="653"/>
        <end position="669"/>
    </location>
</feature>
<dbReference type="STRING" id="282301.A0A267GR12"/>
<comment type="caution">
    <text evidence="2">The sequence shown here is derived from an EMBL/GenBank/DDBJ whole genome shotgun (WGS) entry which is preliminary data.</text>
</comment>
<dbReference type="SUPFAM" id="SSF50985">
    <property type="entry name" value="RCC1/BLIP-II"/>
    <property type="match status" value="1"/>
</dbReference>
<dbReference type="InterPro" id="IPR011047">
    <property type="entry name" value="Quinoprotein_ADH-like_sf"/>
</dbReference>
<dbReference type="Proteomes" id="UP000215902">
    <property type="component" value="Unassembled WGS sequence"/>
</dbReference>
<feature type="region of interest" description="Disordered" evidence="1">
    <location>
        <begin position="602"/>
        <end position="804"/>
    </location>
</feature>
<evidence type="ECO:0008006" key="4">
    <source>
        <dbReference type="Google" id="ProtNLM"/>
    </source>
</evidence>
<name>A0A267GR12_9PLAT</name>
<feature type="compositionally biased region" description="Polar residues" evidence="1">
    <location>
        <begin position="1462"/>
        <end position="1489"/>
    </location>
</feature>
<feature type="compositionally biased region" description="Basic and acidic residues" evidence="1">
    <location>
        <begin position="703"/>
        <end position="798"/>
    </location>
</feature>
<feature type="compositionally biased region" description="Basic and acidic residues" evidence="1">
    <location>
        <begin position="678"/>
        <end position="694"/>
    </location>
</feature>
<feature type="region of interest" description="Disordered" evidence="1">
    <location>
        <begin position="1459"/>
        <end position="1496"/>
    </location>
</feature>
<reference evidence="2 3" key="1">
    <citation type="submission" date="2017-06" db="EMBL/GenBank/DDBJ databases">
        <title>A platform for efficient transgenesis in Macrostomum lignano, a flatworm model organism for stem cell research.</title>
        <authorList>
            <person name="Berezikov E."/>
        </authorList>
    </citation>
    <scope>NUCLEOTIDE SEQUENCE [LARGE SCALE GENOMIC DNA]</scope>
    <source>
        <strain evidence="2">DV1</strain>
        <tissue evidence="2">Whole organism</tissue>
    </source>
</reference>
<dbReference type="InterPro" id="IPR009091">
    <property type="entry name" value="RCC1/BLIP-II"/>
</dbReference>